<name>A0ABX1GYM0_9ACTN</name>
<keyword evidence="3" id="KW-1185">Reference proteome</keyword>
<comment type="caution">
    <text evidence="2">The sequence shown here is derived from an EMBL/GenBank/DDBJ whole genome shotgun (WGS) entry which is preliminary data.</text>
</comment>
<evidence type="ECO:0000313" key="3">
    <source>
        <dbReference type="Proteomes" id="UP000772196"/>
    </source>
</evidence>
<reference evidence="2 3" key="1">
    <citation type="submission" date="2020-04" db="EMBL/GenBank/DDBJ databases">
        <title>Phylogenetic Diversity and Antibacterial Activity against Ralstonia solanacearum of Endophytic Actinomycete Isolated from Moss.</title>
        <authorList>
            <person name="Zhuang X."/>
        </authorList>
    </citation>
    <scope>NUCLEOTIDE SEQUENCE [LARGE SCALE GENOMIC DNA]</scope>
    <source>
        <strain evidence="2 3">LD120</strain>
    </source>
</reference>
<gene>
    <name evidence="2" type="ORF">HFV08_08045</name>
</gene>
<evidence type="ECO:0000313" key="2">
    <source>
        <dbReference type="EMBL" id="NKI41186.1"/>
    </source>
</evidence>
<organism evidence="2 3">
    <name type="scientific">Streptomyces physcomitrii</name>
    <dbReference type="NCBI Taxonomy" id="2724184"/>
    <lineage>
        <taxon>Bacteria</taxon>
        <taxon>Bacillati</taxon>
        <taxon>Actinomycetota</taxon>
        <taxon>Actinomycetes</taxon>
        <taxon>Kitasatosporales</taxon>
        <taxon>Streptomycetaceae</taxon>
        <taxon>Streptomyces</taxon>
    </lineage>
</organism>
<feature type="compositionally biased region" description="Low complexity" evidence="1">
    <location>
        <begin position="154"/>
        <end position="165"/>
    </location>
</feature>
<accession>A0ABX1GYM0</accession>
<proteinExistence type="predicted"/>
<feature type="region of interest" description="Disordered" evidence="1">
    <location>
        <begin position="137"/>
        <end position="178"/>
    </location>
</feature>
<dbReference type="EMBL" id="JAAWWP010000004">
    <property type="protein sequence ID" value="NKI41186.1"/>
    <property type="molecule type" value="Genomic_DNA"/>
</dbReference>
<sequence>MTADQWTRRVREQLGLGRLLPLGGVHGGAWLAESAARGELLRAAAHLAGVRVGALRVGPLEGAATREPAVPPPASALRPGPLRLTAEFAAAGTQPLPASGAQLRAVLEAAAGERLGLDLARIDLRATGLLDVDAEAAAPRTEDAAGREAEDARTAGSQDSAAATTGPGGASAEEERVRQAAVRVPGVARLTGMLGGLGRPVHLETVDGGSAALPRRHARVELAVARGHQALEVALAVRRAVGAALPDEPSVAVVVTAIDGEPAGK</sequence>
<feature type="compositionally biased region" description="Basic and acidic residues" evidence="1">
    <location>
        <begin position="140"/>
        <end position="153"/>
    </location>
</feature>
<dbReference type="Proteomes" id="UP000772196">
    <property type="component" value="Unassembled WGS sequence"/>
</dbReference>
<evidence type="ECO:0000256" key="1">
    <source>
        <dbReference type="SAM" id="MobiDB-lite"/>
    </source>
</evidence>
<dbReference type="RefSeq" id="WP_168537308.1">
    <property type="nucleotide sequence ID" value="NZ_JAAWWP010000004.1"/>
</dbReference>
<protein>
    <submittedName>
        <fullName evidence="2">Nucleopolyhedrovirus P10 family protein</fullName>
    </submittedName>
</protein>